<accession>V4HKE9</accession>
<dbReference type="STRING" id="1324957.K933_09657"/>
<dbReference type="AlphaFoldDB" id="V4HKE9"/>
<sequence>MTDLEETVEEEIDDLRSRQDDLAARLDAVEGCLNPDLLEKQAAHIEAQQRSFPFEPGAERKLVVEEIQGRPNSTLRGEVEKVQTFVDVDDPTEFEEGDTVDVTITDLNHEGNAAHAALTETFEE</sequence>
<evidence type="ECO:0000313" key="1">
    <source>
        <dbReference type="EMBL" id="ESP88379.1"/>
    </source>
</evidence>
<protein>
    <recommendedName>
        <fullName evidence="3">TRAM domain-containing protein</fullName>
    </recommendedName>
</protein>
<dbReference type="Proteomes" id="UP000017840">
    <property type="component" value="Unassembled WGS sequence"/>
</dbReference>
<reference evidence="1 2" key="1">
    <citation type="journal article" date="2013" name="Genome Announc.">
        <title>Draft Genome Sequence of 'Candidatus Halobonum tyrrellensis' Strain G22, Isolated from the Hypersaline Waters of Lake Tyrrell, Australia.</title>
        <authorList>
            <person name="Ugalde J.A."/>
            <person name="Narasingarao P."/>
            <person name="Kuo S."/>
            <person name="Podell S."/>
            <person name="Allen E.E."/>
        </authorList>
    </citation>
    <scope>NUCLEOTIDE SEQUENCE [LARGE SCALE GENOMIC DNA]</scope>
    <source>
        <strain evidence="1 2">G22</strain>
    </source>
</reference>
<gene>
    <name evidence="1" type="ORF">K933_09657</name>
</gene>
<proteinExistence type="predicted"/>
<keyword evidence="2" id="KW-1185">Reference proteome</keyword>
<evidence type="ECO:0000313" key="2">
    <source>
        <dbReference type="Proteomes" id="UP000017840"/>
    </source>
</evidence>
<name>V4HKE9_9EURY</name>
<evidence type="ECO:0008006" key="3">
    <source>
        <dbReference type="Google" id="ProtNLM"/>
    </source>
</evidence>
<dbReference type="EMBL" id="ASGZ01000029">
    <property type="protein sequence ID" value="ESP88379.1"/>
    <property type="molecule type" value="Genomic_DNA"/>
</dbReference>
<comment type="caution">
    <text evidence="1">The sequence shown here is derived from an EMBL/GenBank/DDBJ whole genome shotgun (WGS) entry which is preliminary data.</text>
</comment>
<organism evidence="1 2">
    <name type="scientific">Candidatus Halobonum tyrrellensis G22</name>
    <dbReference type="NCBI Taxonomy" id="1324957"/>
    <lineage>
        <taxon>Archaea</taxon>
        <taxon>Methanobacteriati</taxon>
        <taxon>Methanobacteriota</taxon>
        <taxon>Stenosarchaea group</taxon>
        <taxon>Halobacteria</taxon>
        <taxon>Halobacteriales</taxon>
        <taxon>Haloferacaceae</taxon>
        <taxon>Candidatus Halobonum</taxon>
    </lineage>
</organism>